<name>A0ABT5HQY9_9CAUL</name>
<dbReference type="EMBL" id="JAQQKX010000002">
    <property type="protein sequence ID" value="MDC7682474.1"/>
    <property type="molecule type" value="Genomic_DNA"/>
</dbReference>
<dbReference type="InterPro" id="IPR038116">
    <property type="entry name" value="TrpR-like_sf"/>
</dbReference>
<protein>
    <submittedName>
        <fullName evidence="1">YerC/YecD family TrpR-related protein</fullName>
    </submittedName>
</protein>
<dbReference type="Proteomes" id="UP001214854">
    <property type="component" value="Unassembled WGS sequence"/>
</dbReference>
<evidence type="ECO:0000313" key="2">
    <source>
        <dbReference type="Proteomes" id="UP001214854"/>
    </source>
</evidence>
<dbReference type="SUPFAM" id="SSF48295">
    <property type="entry name" value="TrpR-like"/>
    <property type="match status" value="1"/>
</dbReference>
<sequence length="101" mass="11585">MTDTSPERYAADEAELVKALLTLETAEEMRAFLDDLCTPSELRAFAERFKVARLLDENQLSYRDISEKTGASTTTVTRVARFLRDMPHKGYRLVIDRLKSQ</sequence>
<keyword evidence="2" id="KW-1185">Reference proteome</keyword>
<dbReference type="InterPro" id="IPR013368">
    <property type="entry name" value="YecD_YerC"/>
</dbReference>
<proteinExistence type="predicted"/>
<dbReference type="InterPro" id="IPR010921">
    <property type="entry name" value="Trp_repressor/repl_initiator"/>
</dbReference>
<dbReference type="PIRSF" id="PIRSF012508">
    <property type="entry name" value="YerC"/>
    <property type="match status" value="1"/>
</dbReference>
<dbReference type="RefSeq" id="WP_272746961.1">
    <property type="nucleotide sequence ID" value="NZ_JAQQKX010000002.1"/>
</dbReference>
<comment type="caution">
    <text evidence="1">The sequence shown here is derived from an EMBL/GenBank/DDBJ whole genome shotgun (WGS) entry which is preliminary data.</text>
</comment>
<dbReference type="Pfam" id="PF01371">
    <property type="entry name" value="Trp_repressor"/>
    <property type="match status" value="1"/>
</dbReference>
<organism evidence="1 2">
    <name type="scientific">Asticcacaulis aquaticus</name>
    <dbReference type="NCBI Taxonomy" id="2984212"/>
    <lineage>
        <taxon>Bacteria</taxon>
        <taxon>Pseudomonadati</taxon>
        <taxon>Pseudomonadota</taxon>
        <taxon>Alphaproteobacteria</taxon>
        <taxon>Caulobacterales</taxon>
        <taxon>Caulobacteraceae</taxon>
        <taxon>Asticcacaulis</taxon>
    </lineage>
</organism>
<evidence type="ECO:0000313" key="1">
    <source>
        <dbReference type="EMBL" id="MDC7682474.1"/>
    </source>
</evidence>
<dbReference type="PANTHER" id="PTHR40080">
    <property type="entry name" value="LMO1763 PROTEIN"/>
    <property type="match status" value="1"/>
</dbReference>
<dbReference type="PANTHER" id="PTHR40080:SF1">
    <property type="entry name" value="TRPR-LIKE PROTEIN YERC_YECD"/>
    <property type="match status" value="1"/>
</dbReference>
<dbReference type="Gene3D" id="1.10.1270.10">
    <property type="entry name" value="TrpR-like"/>
    <property type="match status" value="1"/>
</dbReference>
<dbReference type="NCBIfam" id="TIGR02531">
    <property type="entry name" value="yecD_yerC"/>
    <property type="match status" value="1"/>
</dbReference>
<gene>
    <name evidence="1" type="ORF">PQU92_04255</name>
</gene>
<reference evidence="1 2" key="1">
    <citation type="submission" date="2023-01" db="EMBL/GenBank/DDBJ databases">
        <title>Novel species of the genus Asticcacaulis isolated from rivers.</title>
        <authorList>
            <person name="Lu H."/>
        </authorList>
    </citation>
    <scope>NUCLEOTIDE SEQUENCE [LARGE SCALE GENOMIC DNA]</scope>
    <source>
        <strain evidence="1 2">BYS171W</strain>
    </source>
</reference>
<dbReference type="InterPro" id="IPR000831">
    <property type="entry name" value="Trp_repress"/>
</dbReference>
<accession>A0ABT5HQY9</accession>